<proteinExistence type="predicted"/>
<dbReference type="InterPro" id="IPR051697">
    <property type="entry name" value="Patched_domain-protein"/>
</dbReference>
<dbReference type="GO" id="GO:0006897">
    <property type="term" value="P:endocytosis"/>
    <property type="evidence" value="ECO:0007669"/>
    <property type="project" value="TreeGrafter"/>
</dbReference>
<dbReference type="AlphaFoldDB" id="A0A0D8XKL5"/>
<dbReference type="PANTHER" id="PTHR10796:SF105">
    <property type="entry name" value="SSD DOMAIN-CONTAINING PROTEIN"/>
    <property type="match status" value="1"/>
</dbReference>
<dbReference type="GO" id="GO:0005886">
    <property type="term" value="C:plasma membrane"/>
    <property type="evidence" value="ECO:0007669"/>
    <property type="project" value="TreeGrafter"/>
</dbReference>
<gene>
    <name evidence="2" type="ORF">DICVIV_09604</name>
</gene>
<dbReference type="GO" id="GO:0018996">
    <property type="term" value="P:molting cycle, collagen and cuticulin-based cuticle"/>
    <property type="evidence" value="ECO:0007669"/>
    <property type="project" value="TreeGrafter"/>
</dbReference>
<sequence>MCTPRMRSMACVNPFGILQDFLADCFYKYGLLISMHPRAFAIAPLILTCILASGLLNVRMEDDLRFLYSPEHSQSRIEYEIHKNFTGGSLNNSFVSLTLESIDYDKNLLTKEKCHRIRMFNKYVLENMTLTLEGKKPISPQVVTTHDLV</sequence>
<keyword evidence="3" id="KW-1185">Reference proteome</keyword>
<protein>
    <submittedName>
        <fullName evidence="2">Uncharacterized protein</fullName>
    </submittedName>
</protein>
<accession>A0A0D8XKL5</accession>
<reference evidence="2 3" key="1">
    <citation type="submission" date="2013-11" db="EMBL/GenBank/DDBJ databases">
        <title>Draft genome of the bovine lungworm Dictyocaulus viviparus.</title>
        <authorList>
            <person name="Mitreva M."/>
        </authorList>
    </citation>
    <scope>NUCLEOTIDE SEQUENCE [LARGE SCALE GENOMIC DNA]</scope>
    <source>
        <strain evidence="2 3">HannoverDv2000</strain>
    </source>
</reference>
<evidence type="ECO:0000313" key="2">
    <source>
        <dbReference type="EMBL" id="KJH44364.1"/>
    </source>
</evidence>
<feature type="transmembrane region" description="Helical" evidence="1">
    <location>
        <begin position="39"/>
        <end position="58"/>
    </location>
</feature>
<dbReference type="PANTHER" id="PTHR10796">
    <property type="entry name" value="PATCHED-RELATED"/>
    <property type="match status" value="1"/>
</dbReference>
<reference evidence="3" key="2">
    <citation type="journal article" date="2016" name="Sci. Rep.">
        <title>Dictyocaulus viviparus genome, variome and transcriptome elucidate lungworm biology and support future intervention.</title>
        <authorList>
            <person name="McNulty S.N."/>
            <person name="Strube C."/>
            <person name="Rosa B.A."/>
            <person name="Martin J.C."/>
            <person name="Tyagi R."/>
            <person name="Choi Y.J."/>
            <person name="Wang Q."/>
            <person name="Hallsworth Pepin K."/>
            <person name="Zhang X."/>
            <person name="Ozersky P."/>
            <person name="Wilson R.K."/>
            <person name="Sternberg P.W."/>
            <person name="Gasser R.B."/>
            <person name="Mitreva M."/>
        </authorList>
    </citation>
    <scope>NUCLEOTIDE SEQUENCE [LARGE SCALE GENOMIC DNA]</scope>
    <source>
        <strain evidence="3">HannoverDv2000</strain>
    </source>
</reference>
<dbReference type="GO" id="GO:0030659">
    <property type="term" value="C:cytoplasmic vesicle membrane"/>
    <property type="evidence" value="ECO:0007669"/>
    <property type="project" value="TreeGrafter"/>
</dbReference>
<organism evidence="2 3">
    <name type="scientific">Dictyocaulus viviparus</name>
    <name type="common">Bovine lungworm</name>
    <dbReference type="NCBI Taxonomy" id="29172"/>
    <lineage>
        <taxon>Eukaryota</taxon>
        <taxon>Metazoa</taxon>
        <taxon>Ecdysozoa</taxon>
        <taxon>Nematoda</taxon>
        <taxon>Chromadorea</taxon>
        <taxon>Rhabditida</taxon>
        <taxon>Rhabditina</taxon>
        <taxon>Rhabditomorpha</taxon>
        <taxon>Strongyloidea</taxon>
        <taxon>Metastrongylidae</taxon>
        <taxon>Dictyocaulus</taxon>
    </lineage>
</organism>
<keyword evidence="1" id="KW-0472">Membrane</keyword>
<evidence type="ECO:0000313" key="3">
    <source>
        <dbReference type="Proteomes" id="UP000053766"/>
    </source>
</evidence>
<keyword evidence="1" id="KW-1133">Transmembrane helix</keyword>
<evidence type="ECO:0000256" key="1">
    <source>
        <dbReference type="SAM" id="Phobius"/>
    </source>
</evidence>
<dbReference type="OrthoDB" id="6510177at2759"/>
<keyword evidence="1" id="KW-0812">Transmembrane</keyword>
<dbReference type="Proteomes" id="UP000053766">
    <property type="component" value="Unassembled WGS sequence"/>
</dbReference>
<name>A0A0D8XKL5_DICVI</name>
<dbReference type="EMBL" id="KN716479">
    <property type="protein sequence ID" value="KJH44364.1"/>
    <property type="molecule type" value="Genomic_DNA"/>
</dbReference>